<sequence>GEEFAVVLVDADAAAAMKVLDTIRNDFSRLRHLADENEFRVTFSCGVADISEFPDAARLCDAADKALYQAKHAGRNQVALADHPSSADKTDQ</sequence>
<dbReference type="GO" id="GO:0043709">
    <property type="term" value="P:cell adhesion involved in single-species biofilm formation"/>
    <property type="evidence" value="ECO:0007669"/>
    <property type="project" value="TreeGrafter"/>
</dbReference>
<gene>
    <name evidence="4" type="ORF">AWT59_2096</name>
</gene>
<dbReference type="EMBL" id="LSLI01000056">
    <property type="protein sequence ID" value="KXS31797.1"/>
    <property type="molecule type" value="Genomic_DNA"/>
</dbReference>
<dbReference type="NCBIfam" id="TIGR00254">
    <property type="entry name" value="GGDEF"/>
    <property type="match status" value="1"/>
</dbReference>
<evidence type="ECO:0000313" key="5">
    <source>
        <dbReference type="Proteomes" id="UP000070578"/>
    </source>
</evidence>
<reference evidence="4 5" key="2">
    <citation type="submission" date="2016-03" db="EMBL/GenBank/DDBJ databases">
        <title>New uncultured bacterium of the family Gallionellaceae from acid mine drainage: description and reconstruction of genome based on metagenomic analysis of microbial community.</title>
        <authorList>
            <person name="Kadnikov V."/>
            <person name="Ivasenko D."/>
            <person name="Beletsky A."/>
            <person name="Mardanov A."/>
            <person name="Danilova E."/>
            <person name="Pimenov N."/>
            <person name="Karnachuk O."/>
            <person name="Ravin N."/>
        </authorList>
    </citation>
    <scope>NUCLEOTIDE SEQUENCE [LARGE SCALE GENOMIC DNA]</scope>
    <source>
        <strain evidence="4">ShG14-8</strain>
    </source>
</reference>
<accession>A0A139BS20</accession>
<evidence type="ECO:0000259" key="3">
    <source>
        <dbReference type="PROSITE" id="PS50887"/>
    </source>
</evidence>
<dbReference type="EC" id="2.7.7.65" evidence="1"/>
<dbReference type="InterPro" id="IPR029787">
    <property type="entry name" value="Nucleotide_cyclase"/>
</dbReference>
<comment type="caution">
    <text evidence="4">The sequence shown here is derived from an EMBL/GenBank/DDBJ whole genome shotgun (WGS) entry which is preliminary data.</text>
</comment>
<dbReference type="Gene3D" id="3.30.70.270">
    <property type="match status" value="1"/>
</dbReference>
<dbReference type="InterPro" id="IPR050469">
    <property type="entry name" value="Diguanylate_Cyclase"/>
</dbReference>
<dbReference type="SUPFAM" id="SSF55073">
    <property type="entry name" value="Nucleotide cyclase"/>
    <property type="match status" value="1"/>
</dbReference>
<feature type="domain" description="GGDEF" evidence="3">
    <location>
        <begin position="1"/>
        <end position="83"/>
    </location>
</feature>
<dbReference type="InterPro" id="IPR043128">
    <property type="entry name" value="Rev_trsase/Diguanyl_cyclase"/>
</dbReference>
<dbReference type="Pfam" id="PF00990">
    <property type="entry name" value="GGDEF"/>
    <property type="match status" value="1"/>
</dbReference>
<evidence type="ECO:0000313" key="4">
    <source>
        <dbReference type="EMBL" id="KXS31797.1"/>
    </source>
</evidence>
<dbReference type="InterPro" id="IPR000160">
    <property type="entry name" value="GGDEF_dom"/>
</dbReference>
<dbReference type="GO" id="GO:0052621">
    <property type="term" value="F:diguanylate cyclase activity"/>
    <property type="evidence" value="ECO:0007669"/>
    <property type="project" value="UniProtKB-EC"/>
</dbReference>
<dbReference type="GO" id="GO:0005886">
    <property type="term" value="C:plasma membrane"/>
    <property type="evidence" value="ECO:0007669"/>
    <property type="project" value="TreeGrafter"/>
</dbReference>
<name>A0A139BS20_9PROT</name>
<evidence type="ECO:0000256" key="2">
    <source>
        <dbReference type="ARBA" id="ARBA00034247"/>
    </source>
</evidence>
<protein>
    <recommendedName>
        <fullName evidence="1">diguanylate cyclase</fullName>
        <ecNumber evidence="1">2.7.7.65</ecNumber>
    </recommendedName>
</protein>
<dbReference type="PANTHER" id="PTHR45138:SF9">
    <property type="entry name" value="DIGUANYLATE CYCLASE DGCM-RELATED"/>
    <property type="match status" value="1"/>
</dbReference>
<evidence type="ECO:0000256" key="1">
    <source>
        <dbReference type="ARBA" id="ARBA00012528"/>
    </source>
</evidence>
<dbReference type="GO" id="GO:1902201">
    <property type="term" value="P:negative regulation of bacterial-type flagellum-dependent cell motility"/>
    <property type="evidence" value="ECO:0007669"/>
    <property type="project" value="TreeGrafter"/>
</dbReference>
<organism evidence="4 5">
    <name type="scientific">Candidatus Gallionella acididurans</name>
    <dbReference type="NCBI Taxonomy" id="1796491"/>
    <lineage>
        <taxon>Bacteria</taxon>
        <taxon>Pseudomonadati</taxon>
        <taxon>Pseudomonadota</taxon>
        <taxon>Betaproteobacteria</taxon>
        <taxon>Nitrosomonadales</taxon>
        <taxon>Gallionellaceae</taxon>
        <taxon>Gallionella</taxon>
    </lineage>
</organism>
<dbReference type="Proteomes" id="UP000070578">
    <property type="component" value="Unassembled WGS sequence"/>
</dbReference>
<proteinExistence type="predicted"/>
<dbReference type="PANTHER" id="PTHR45138">
    <property type="entry name" value="REGULATORY COMPONENTS OF SENSORY TRANSDUCTION SYSTEM"/>
    <property type="match status" value="1"/>
</dbReference>
<dbReference type="PROSITE" id="PS50887">
    <property type="entry name" value="GGDEF"/>
    <property type="match status" value="1"/>
</dbReference>
<reference evidence="4 5" key="1">
    <citation type="submission" date="2016-02" db="EMBL/GenBank/DDBJ databases">
        <authorList>
            <person name="Wen L."/>
            <person name="He K."/>
            <person name="Yang H."/>
        </authorList>
    </citation>
    <scope>NUCLEOTIDE SEQUENCE [LARGE SCALE GENOMIC DNA]</scope>
    <source>
        <strain evidence="4">ShG14-8</strain>
    </source>
</reference>
<feature type="non-terminal residue" evidence="4">
    <location>
        <position position="1"/>
    </location>
</feature>
<comment type="catalytic activity">
    <reaction evidence="2">
        <text>2 GTP = 3',3'-c-di-GMP + 2 diphosphate</text>
        <dbReference type="Rhea" id="RHEA:24898"/>
        <dbReference type="ChEBI" id="CHEBI:33019"/>
        <dbReference type="ChEBI" id="CHEBI:37565"/>
        <dbReference type="ChEBI" id="CHEBI:58805"/>
        <dbReference type="EC" id="2.7.7.65"/>
    </reaction>
</comment>
<dbReference type="AlphaFoldDB" id="A0A139BS20"/>